<protein>
    <submittedName>
        <fullName evidence="3">Endonuclease</fullName>
    </submittedName>
</protein>
<dbReference type="InterPro" id="IPR011335">
    <property type="entry name" value="Restrct_endonuc-II-like"/>
</dbReference>
<dbReference type="InterPro" id="IPR047216">
    <property type="entry name" value="Endonuclease_DUF559_bact"/>
</dbReference>
<keyword evidence="3" id="KW-0255">Endonuclease</keyword>
<dbReference type="InterPro" id="IPR007569">
    <property type="entry name" value="DUF559"/>
</dbReference>
<keyword evidence="3" id="KW-0540">Nuclease</keyword>
<dbReference type="RefSeq" id="WP_147160324.1">
    <property type="nucleotide sequence ID" value="NZ_BJYR01000019.1"/>
</dbReference>
<proteinExistence type="predicted"/>
<dbReference type="Pfam" id="PF04480">
    <property type="entry name" value="DUF559"/>
    <property type="match status" value="1"/>
</dbReference>
<accession>A0A512AMR1</accession>
<dbReference type="PANTHER" id="PTHR38590:SF1">
    <property type="entry name" value="BLL0828 PROTEIN"/>
    <property type="match status" value="1"/>
</dbReference>
<dbReference type="GO" id="GO:0004519">
    <property type="term" value="F:endonuclease activity"/>
    <property type="evidence" value="ECO:0007669"/>
    <property type="project" value="UniProtKB-KW"/>
</dbReference>
<name>A0A512AMR1_9SPHN</name>
<dbReference type="AlphaFoldDB" id="A0A512AMR1"/>
<dbReference type="CDD" id="cd01038">
    <property type="entry name" value="Endonuclease_DUF559"/>
    <property type="match status" value="1"/>
</dbReference>
<keyword evidence="3" id="KW-0378">Hydrolase</keyword>
<reference evidence="3 4" key="1">
    <citation type="submission" date="2019-07" db="EMBL/GenBank/DDBJ databases">
        <title>Whole genome shotgun sequence of Novosphingobium sediminis NBRC 106119.</title>
        <authorList>
            <person name="Hosoyama A."/>
            <person name="Uohara A."/>
            <person name="Ohji S."/>
            <person name="Ichikawa N."/>
        </authorList>
    </citation>
    <scope>NUCLEOTIDE SEQUENCE [LARGE SCALE GENOMIC DNA]</scope>
    <source>
        <strain evidence="3 4">NBRC 106119</strain>
    </source>
</reference>
<dbReference type="OrthoDB" id="9798754at2"/>
<feature type="region of interest" description="Disordered" evidence="1">
    <location>
        <begin position="1"/>
        <end position="20"/>
    </location>
</feature>
<comment type="caution">
    <text evidence="3">The sequence shown here is derived from an EMBL/GenBank/DDBJ whole genome shotgun (WGS) entry which is preliminary data.</text>
</comment>
<dbReference type="PANTHER" id="PTHR38590">
    <property type="entry name" value="BLL0828 PROTEIN"/>
    <property type="match status" value="1"/>
</dbReference>
<feature type="domain" description="DUF559" evidence="2">
    <location>
        <begin position="8"/>
        <end position="112"/>
    </location>
</feature>
<dbReference type="Gene3D" id="3.40.960.10">
    <property type="entry name" value="VSR Endonuclease"/>
    <property type="match status" value="1"/>
</dbReference>
<evidence type="ECO:0000259" key="2">
    <source>
        <dbReference type="Pfam" id="PF04480"/>
    </source>
</evidence>
<keyword evidence="4" id="KW-1185">Reference proteome</keyword>
<sequence length="121" mass="13760">MVSFKPRDTDRARELRREASPAERRLWSYLAKSQLGAKFSRQMPVGPYFADFLCRELMLVVEIDGFSHEMRQQVDAARTRVIEAAGYRVLRFTNADVLGNAEGVALALQEVVRAVRSHAHP</sequence>
<evidence type="ECO:0000256" key="1">
    <source>
        <dbReference type="SAM" id="MobiDB-lite"/>
    </source>
</evidence>
<evidence type="ECO:0000313" key="4">
    <source>
        <dbReference type="Proteomes" id="UP000321464"/>
    </source>
</evidence>
<dbReference type="EMBL" id="BJYR01000019">
    <property type="protein sequence ID" value="GEO00988.1"/>
    <property type="molecule type" value="Genomic_DNA"/>
</dbReference>
<dbReference type="SUPFAM" id="SSF52980">
    <property type="entry name" value="Restriction endonuclease-like"/>
    <property type="match status" value="1"/>
</dbReference>
<organism evidence="3 4">
    <name type="scientific">Novosphingobium sediminis</name>
    <dbReference type="NCBI Taxonomy" id="707214"/>
    <lineage>
        <taxon>Bacteria</taxon>
        <taxon>Pseudomonadati</taxon>
        <taxon>Pseudomonadota</taxon>
        <taxon>Alphaproteobacteria</taxon>
        <taxon>Sphingomonadales</taxon>
        <taxon>Sphingomonadaceae</taxon>
        <taxon>Novosphingobium</taxon>
    </lineage>
</organism>
<dbReference type="Proteomes" id="UP000321464">
    <property type="component" value="Unassembled WGS sequence"/>
</dbReference>
<evidence type="ECO:0000313" key="3">
    <source>
        <dbReference type="EMBL" id="GEO00988.1"/>
    </source>
</evidence>
<gene>
    <name evidence="3" type="ORF">NSE01_28200</name>
</gene>